<comment type="cofactor">
    <cofactor evidence="4">
        <name>heme</name>
        <dbReference type="ChEBI" id="CHEBI:30413"/>
    </cofactor>
</comment>
<gene>
    <name evidence="6" type="ORF">ABL_04837</name>
</gene>
<feature type="binding site" description="axial binding residue" evidence="4">
    <location>
        <position position="503"/>
    </location>
    <ligand>
        <name>heme</name>
        <dbReference type="ChEBI" id="CHEBI:30413"/>
    </ligand>
    <ligandPart>
        <name>Fe</name>
        <dbReference type="ChEBI" id="CHEBI:18248"/>
    </ligandPart>
</feature>
<dbReference type="VEuPathDB" id="FungiDB:ATCC64974_89300"/>
<keyword evidence="5" id="KW-0472">Membrane</keyword>
<organism evidence="6 7">
    <name type="scientific">Aspergillus niger</name>
    <dbReference type="NCBI Taxonomy" id="5061"/>
    <lineage>
        <taxon>Eukaryota</taxon>
        <taxon>Fungi</taxon>
        <taxon>Dikarya</taxon>
        <taxon>Ascomycota</taxon>
        <taxon>Pezizomycotina</taxon>
        <taxon>Eurotiomycetes</taxon>
        <taxon>Eurotiomycetidae</taxon>
        <taxon>Eurotiales</taxon>
        <taxon>Aspergillaceae</taxon>
        <taxon>Aspergillus</taxon>
        <taxon>Aspergillus subgen. Circumdati</taxon>
    </lineage>
</organism>
<name>A0A100IK26_ASPNG</name>
<evidence type="ECO:0000313" key="7">
    <source>
        <dbReference type="Proteomes" id="UP000068243"/>
    </source>
</evidence>
<evidence type="ECO:0000256" key="3">
    <source>
        <dbReference type="ARBA" id="ARBA00023033"/>
    </source>
</evidence>
<keyword evidence="4" id="KW-0349">Heme</keyword>
<dbReference type="InterPro" id="IPR001128">
    <property type="entry name" value="Cyt_P450"/>
</dbReference>
<dbReference type="PRINTS" id="PR00385">
    <property type="entry name" value="P450"/>
</dbReference>
<proteinExistence type="inferred from homology"/>
<dbReference type="Proteomes" id="UP000068243">
    <property type="component" value="Unassembled WGS sequence"/>
</dbReference>
<dbReference type="OrthoDB" id="1470350at2759"/>
<evidence type="ECO:0000256" key="5">
    <source>
        <dbReference type="SAM" id="Phobius"/>
    </source>
</evidence>
<dbReference type="OMA" id="MKHYGEV"/>
<keyword evidence="3 6" id="KW-0503">Monooxygenase</keyword>
<dbReference type="GO" id="GO:0004497">
    <property type="term" value="F:monooxygenase activity"/>
    <property type="evidence" value="ECO:0007669"/>
    <property type="project" value="UniProtKB-KW"/>
</dbReference>
<dbReference type="InterPro" id="IPR002401">
    <property type="entry name" value="Cyt_P450_E_grp-I"/>
</dbReference>
<evidence type="ECO:0000256" key="1">
    <source>
        <dbReference type="ARBA" id="ARBA00010617"/>
    </source>
</evidence>
<dbReference type="FunFam" id="1.10.630.10:FF:000051">
    <property type="entry name" value="Cytochrome P450 monooxygenase (Fum15)"/>
    <property type="match status" value="1"/>
</dbReference>
<dbReference type="InterPro" id="IPR050121">
    <property type="entry name" value="Cytochrome_P450_monoxygenase"/>
</dbReference>
<dbReference type="Gene3D" id="1.10.630.10">
    <property type="entry name" value="Cytochrome P450"/>
    <property type="match status" value="1"/>
</dbReference>
<evidence type="ECO:0000256" key="4">
    <source>
        <dbReference type="PIRSR" id="PIRSR602401-1"/>
    </source>
</evidence>
<dbReference type="GO" id="GO:0020037">
    <property type="term" value="F:heme binding"/>
    <property type="evidence" value="ECO:0007669"/>
    <property type="project" value="InterPro"/>
</dbReference>
<dbReference type="GO" id="GO:0016705">
    <property type="term" value="F:oxidoreductase activity, acting on paired donors, with incorporation or reduction of molecular oxygen"/>
    <property type="evidence" value="ECO:0007669"/>
    <property type="project" value="InterPro"/>
</dbReference>
<evidence type="ECO:0000313" key="6">
    <source>
        <dbReference type="EMBL" id="GAQ42176.1"/>
    </source>
</evidence>
<dbReference type="EMBL" id="BCMY01000007">
    <property type="protein sequence ID" value="GAQ42176.1"/>
    <property type="molecule type" value="Genomic_DNA"/>
</dbReference>
<keyword evidence="4" id="KW-0479">Metal-binding</keyword>
<dbReference type="SUPFAM" id="SSF48264">
    <property type="entry name" value="Cytochrome P450"/>
    <property type="match status" value="1"/>
</dbReference>
<dbReference type="InterPro" id="IPR036396">
    <property type="entry name" value="Cyt_P450_sf"/>
</dbReference>
<comment type="similarity">
    <text evidence="1">Belongs to the cytochrome P450 family.</text>
</comment>
<dbReference type="PANTHER" id="PTHR24305:SF227">
    <property type="entry name" value="P450, PUTATIVE (EUROFUNG)-RELATED"/>
    <property type="match status" value="1"/>
</dbReference>
<accession>A0A100IK26</accession>
<dbReference type="GO" id="GO:0005506">
    <property type="term" value="F:iron ion binding"/>
    <property type="evidence" value="ECO:0007669"/>
    <property type="project" value="InterPro"/>
</dbReference>
<dbReference type="VEuPathDB" id="FungiDB:An11g02990"/>
<keyword evidence="4" id="KW-0408">Iron</keyword>
<dbReference type="PANTHER" id="PTHR24305">
    <property type="entry name" value="CYTOCHROME P450"/>
    <property type="match status" value="1"/>
</dbReference>
<dbReference type="Pfam" id="PF00067">
    <property type="entry name" value="p450"/>
    <property type="match status" value="1"/>
</dbReference>
<keyword evidence="5" id="KW-0812">Transmembrane</keyword>
<feature type="transmembrane region" description="Helical" evidence="5">
    <location>
        <begin position="26"/>
        <end position="48"/>
    </location>
</feature>
<dbReference type="AlphaFoldDB" id="A0A100IK26"/>
<dbReference type="VEuPathDB" id="FungiDB:M747DRAFT_26496"/>
<comment type="caution">
    <text evidence="6">The sequence shown here is derived from an EMBL/GenBank/DDBJ whole genome shotgun (WGS) entry which is preliminary data.</text>
</comment>
<sequence>MAGIPWNTIHVGIAIYSYFRSTFRDFLLLSAVTIVLRIFCRLVLYPVYFTPIKHIPTPPVRSLLGLPDYGHFSNVASMQGRAWFTGNIGTFVLVNPYDRMRRWNQEIPNDGLIRFYLGGNLERTIATTPKALSEILVQKVYDFEKPKIVRRSLGRITGEHGVLLVEGAEHKQQRKLLMPAFSYRHIKDLYPIFWSKGIEMVKLIEADLQQRANPTDNVIRVASWSSRATLDIIGLAGMNRDFDSLQNPTNKLAAAYHKLNSVPPTRFEKSLFLIGLILNVPHLVHKLPFKRNRYIRESAAYIRNVAQEMIHDARQSIEGEKAHQTTDAVDILSVAIESGGFTDEELIDQMMTFLAAGHETTSGALQWCVYALSKYPDMQTRLREEIRANLPSISVEKPESISAATLDSLPYLHAVCQEVFRFHSSVPNTVRVAIKDTTIGGQRIPKDTVIQIVPALTNHDKSLWGPDADQFNPDRWLGPGKANTGGATSNYAFLTFIHGPRSCIGQGFAKAELACLLATFVGKFQFELEDPNKELLLREAATVTPKDGVLVKITPLEGW</sequence>
<reference evidence="7" key="1">
    <citation type="journal article" date="2016" name="Genome Announc.">
        <title>Draft genome sequence of Aspergillus niger strain An76.</title>
        <authorList>
            <person name="Gong W."/>
            <person name="Cheng Z."/>
            <person name="Zhang H."/>
            <person name="Liu L."/>
            <person name="Gao P."/>
            <person name="Wang L."/>
        </authorList>
    </citation>
    <scope>NUCLEOTIDE SEQUENCE [LARGE SCALE GENOMIC DNA]</scope>
    <source>
        <strain evidence="7">An76</strain>
    </source>
</reference>
<dbReference type="PRINTS" id="PR00463">
    <property type="entry name" value="EP450I"/>
</dbReference>
<keyword evidence="2" id="KW-0560">Oxidoreductase</keyword>
<protein>
    <submittedName>
        <fullName evidence="6">Cytochrome P450 monooxygenase</fullName>
    </submittedName>
</protein>
<keyword evidence="5" id="KW-1133">Transmembrane helix</keyword>
<evidence type="ECO:0000256" key="2">
    <source>
        <dbReference type="ARBA" id="ARBA00023002"/>
    </source>
</evidence>
<dbReference type="CDD" id="cd11069">
    <property type="entry name" value="CYP_FUM15-like"/>
    <property type="match status" value="1"/>
</dbReference>
<dbReference type="VEuPathDB" id="FungiDB:ASPNIDRAFT2_1096098"/>